<feature type="binding site" evidence="13">
    <location>
        <position position="9"/>
    </location>
    <ligand>
        <name>Zn(2+)</name>
        <dbReference type="ChEBI" id="CHEBI:29105"/>
    </ligand>
</feature>
<feature type="binding site" evidence="13">
    <location>
        <position position="12"/>
    </location>
    <ligand>
        <name>Zn(2+)</name>
        <dbReference type="ChEBI" id="CHEBI:29105"/>
    </ligand>
</feature>
<feature type="domain" description="C2H2-type" evidence="14">
    <location>
        <begin position="377"/>
        <end position="404"/>
    </location>
</feature>
<dbReference type="GO" id="GO:0003677">
    <property type="term" value="F:DNA binding"/>
    <property type="evidence" value="ECO:0007669"/>
    <property type="project" value="UniProtKB-KW"/>
</dbReference>
<name>A0A0K8TLB9_TABBR</name>
<evidence type="ECO:0000256" key="2">
    <source>
        <dbReference type="ARBA" id="ARBA00006991"/>
    </source>
</evidence>
<sequence length="427" mass="49424">APGTMDDMCRLCLCTEGSFEELFDASKPDIIEKILQCTSIAVEYIPGLPSCICEICKSEITIWYKFRKQCIESNERLKEKYPELFTAKYIHRLYFEDEGVEYLEVDADDEYNVKPYFIESEEFDSKKALGKCALNDYCENNKQTNDFGSDHSATSVKDEDAHSGNTLERYNDAYVINVVEELEKQESTTDNFNGETNETLDEYEIVAKEETAAKVKIRKGRENSKKVVKIVNGNKVKYHKICSVCGKMQQNLKQHMLVHTGEKPYECRYCQKRFRQQCNLKHHLNTHTGEKPYACKLCDKKFGDPASVKSHMVLHTGERRYRCEICGSAFGYSHTLTLHRRTHTNDRRHECDLCGKKFISKHALKKHIRTHTGEKPYNCSVCSKSFSTSGNLSMHKRVHTQERPYKCPICNTAFKYNCVLNTHLKKH</sequence>
<feature type="domain" description="C2H2-type" evidence="14">
    <location>
        <begin position="265"/>
        <end position="292"/>
    </location>
</feature>
<dbReference type="SUPFAM" id="SSF57716">
    <property type="entry name" value="Glucocorticoid receptor-like (DNA-binding domain)"/>
    <property type="match status" value="1"/>
</dbReference>
<keyword evidence="7 13" id="KW-0862">Zinc</keyword>
<dbReference type="InterPro" id="IPR012934">
    <property type="entry name" value="Znf_AD"/>
</dbReference>
<dbReference type="InterPro" id="IPR013087">
    <property type="entry name" value="Znf_C2H2_type"/>
</dbReference>
<dbReference type="PROSITE" id="PS50157">
    <property type="entry name" value="ZINC_FINGER_C2H2_2"/>
    <property type="match status" value="6"/>
</dbReference>
<evidence type="ECO:0000256" key="10">
    <source>
        <dbReference type="ARBA" id="ARBA00023843"/>
    </source>
</evidence>
<dbReference type="FunFam" id="3.30.160.60:FF:001954">
    <property type="entry name" value="Zinc finger protein 787"/>
    <property type="match status" value="1"/>
</dbReference>
<dbReference type="GO" id="GO:0000981">
    <property type="term" value="F:DNA-binding transcription factor activity, RNA polymerase II-specific"/>
    <property type="evidence" value="ECO:0007669"/>
    <property type="project" value="TreeGrafter"/>
</dbReference>
<dbReference type="PANTHER" id="PTHR24394:SF29">
    <property type="entry name" value="MYONEURIN"/>
    <property type="match status" value="1"/>
</dbReference>
<keyword evidence="8" id="KW-0238">DNA-binding</keyword>
<feature type="domain" description="C2H2-type" evidence="14">
    <location>
        <begin position="293"/>
        <end position="320"/>
    </location>
</feature>
<evidence type="ECO:0000256" key="5">
    <source>
        <dbReference type="ARBA" id="ARBA00022737"/>
    </source>
</evidence>
<dbReference type="FunFam" id="3.30.160.60:FF:000145">
    <property type="entry name" value="Zinc finger protein 574"/>
    <property type="match status" value="1"/>
</dbReference>
<comment type="similarity">
    <text evidence="2">Belongs to the krueppel C2H2-type zinc-finger protein family.</text>
</comment>
<feature type="domain" description="C2H2-type" evidence="14">
    <location>
        <begin position="405"/>
        <end position="427"/>
    </location>
</feature>
<keyword evidence="5" id="KW-0677">Repeat</keyword>
<evidence type="ECO:0000256" key="3">
    <source>
        <dbReference type="ARBA" id="ARBA00022492"/>
    </source>
</evidence>
<organism evidence="16">
    <name type="scientific">Tabanus bromius</name>
    <name type="common">Band-eyed brown horse fly</name>
    <dbReference type="NCBI Taxonomy" id="304241"/>
    <lineage>
        <taxon>Eukaryota</taxon>
        <taxon>Metazoa</taxon>
        <taxon>Ecdysozoa</taxon>
        <taxon>Arthropoda</taxon>
        <taxon>Hexapoda</taxon>
        <taxon>Insecta</taxon>
        <taxon>Pterygota</taxon>
        <taxon>Neoptera</taxon>
        <taxon>Endopterygota</taxon>
        <taxon>Diptera</taxon>
        <taxon>Brachycera</taxon>
        <taxon>Tabanomorpha</taxon>
        <taxon>Tabanoidea</taxon>
        <taxon>Tabanidae</taxon>
        <taxon>Tabanus</taxon>
    </lineage>
</organism>
<evidence type="ECO:0000256" key="9">
    <source>
        <dbReference type="ARBA" id="ARBA00023242"/>
    </source>
</evidence>
<evidence type="ECO:0000256" key="6">
    <source>
        <dbReference type="ARBA" id="ARBA00022771"/>
    </source>
</evidence>
<comment type="subcellular location">
    <subcellularLocation>
        <location evidence="1">Nucleus</location>
    </subcellularLocation>
</comment>
<dbReference type="InterPro" id="IPR036236">
    <property type="entry name" value="Znf_C2H2_sf"/>
</dbReference>
<dbReference type="Pfam" id="PF00096">
    <property type="entry name" value="zf-C2H2"/>
    <property type="match status" value="6"/>
</dbReference>
<feature type="binding site" evidence="13">
    <location>
        <position position="56"/>
    </location>
    <ligand>
        <name>Zn(2+)</name>
        <dbReference type="ChEBI" id="CHEBI:29105"/>
    </ligand>
</feature>
<reference evidence="16" key="1">
    <citation type="journal article" date="2015" name="Insect Biochem. Mol. Biol.">
        <title>An insight into the sialome of the horse fly, Tabanus bromius.</title>
        <authorList>
            <person name="Ribeiro J.M."/>
            <person name="Kazimirova M."/>
            <person name="Takac P."/>
            <person name="Andersen J.F."/>
            <person name="Francischetti I.M."/>
        </authorList>
    </citation>
    <scope>NUCLEOTIDE SEQUENCE</scope>
</reference>
<evidence type="ECO:0000313" key="16">
    <source>
        <dbReference type="EMBL" id="JAI15119.1"/>
    </source>
</evidence>
<feature type="binding site" evidence="13">
    <location>
        <position position="53"/>
    </location>
    <ligand>
        <name>Zn(2+)</name>
        <dbReference type="ChEBI" id="CHEBI:29105"/>
    </ligand>
</feature>
<evidence type="ECO:0000259" key="15">
    <source>
        <dbReference type="PROSITE" id="PS51915"/>
    </source>
</evidence>
<protein>
    <recommendedName>
        <fullName evidence="10">Protein krueppel</fullName>
    </recommendedName>
</protein>
<keyword evidence="3" id="KW-0217">Developmental protein</keyword>
<evidence type="ECO:0000256" key="11">
    <source>
        <dbReference type="ARBA" id="ARBA00053345"/>
    </source>
</evidence>
<dbReference type="SUPFAM" id="SSF57667">
    <property type="entry name" value="beta-beta-alpha zinc fingers"/>
    <property type="match status" value="3"/>
</dbReference>
<dbReference type="FunFam" id="3.30.160.60:FF:002343">
    <property type="entry name" value="Zinc finger protein 33A"/>
    <property type="match status" value="2"/>
</dbReference>
<dbReference type="GO" id="GO:0005634">
    <property type="term" value="C:nucleus"/>
    <property type="evidence" value="ECO:0007669"/>
    <property type="project" value="UniProtKB-SubCell"/>
</dbReference>
<evidence type="ECO:0000259" key="14">
    <source>
        <dbReference type="PROSITE" id="PS50157"/>
    </source>
</evidence>
<dbReference type="Gene3D" id="3.40.1800.20">
    <property type="match status" value="1"/>
</dbReference>
<feature type="non-terminal residue" evidence="16">
    <location>
        <position position="1"/>
    </location>
</feature>
<dbReference type="FunFam" id="3.30.160.60:FF:000016">
    <property type="entry name" value="zinc finger protein 37 homolog"/>
    <property type="match status" value="1"/>
</dbReference>
<feature type="domain" description="C2H2-type" evidence="14">
    <location>
        <begin position="321"/>
        <end position="348"/>
    </location>
</feature>
<keyword evidence="6 12" id="KW-0863">Zinc-finger</keyword>
<accession>A0A0K8TLB9</accession>
<dbReference type="AlphaFoldDB" id="A0A0K8TLB9"/>
<keyword evidence="4 13" id="KW-0479">Metal-binding</keyword>
<feature type="domain" description="C2H2-type" evidence="14">
    <location>
        <begin position="349"/>
        <end position="376"/>
    </location>
</feature>
<evidence type="ECO:0000256" key="7">
    <source>
        <dbReference type="ARBA" id="ARBA00022833"/>
    </source>
</evidence>
<dbReference type="Pfam" id="PF07776">
    <property type="entry name" value="zf-AD"/>
    <property type="match status" value="1"/>
</dbReference>
<dbReference type="PANTHER" id="PTHR24394">
    <property type="entry name" value="ZINC FINGER PROTEIN"/>
    <property type="match status" value="1"/>
</dbReference>
<dbReference type="PROSITE" id="PS51915">
    <property type="entry name" value="ZAD"/>
    <property type="match status" value="1"/>
</dbReference>
<evidence type="ECO:0000256" key="13">
    <source>
        <dbReference type="PROSITE-ProRule" id="PRU01263"/>
    </source>
</evidence>
<dbReference type="GO" id="GO:0008270">
    <property type="term" value="F:zinc ion binding"/>
    <property type="evidence" value="ECO:0007669"/>
    <property type="project" value="UniProtKB-UniRule"/>
</dbReference>
<dbReference type="Gene3D" id="3.30.160.60">
    <property type="entry name" value="Classic Zinc Finger"/>
    <property type="match status" value="7"/>
</dbReference>
<dbReference type="PROSITE" id="PS00028">
    <property type="entry name" value="ZINC_FINGER_C2H2_1"/>
    <property type="match status" value="6"/>
</dbReference>
<dbReference type="SMART" id="SM00868">
    <property type="entry name" value="zf-AD"/>
    <property type="match status" value="1"/>
</dbReference>
<evidence type="ECO:0000256" key="8">
    <source>
        <dbReference type="ARBA" id="ARBA00023125"/>
    </source>
</evidence>
<evidence type="ECO:0000256" key="1">
    <source>
        <dbReference type="ARBA" id="ARBA00004123"/>
    </source>
</evidence>
<keyword evidence="3" id="KW-0302">Gap protein</keyword>
<feature type="domain" description="ZAD" evidence="15">
    <location>
        <begin position="7"/>
        <end position="80"/>
    </location>
</feature>
<dbReference type="EMBL" id="GDAI01002484">
    <property type="protein sequence ID" value="JAI15119.1"/>
    <property type="molecule type" value="mRNA"/>
</dbReference>
<keyword evidence="9" id="KW-0539">Nucleus</keyword>
<dbReference type="GO" id="GO:0035282">
    <property type="term" value="P:segmentation"/>
    <property type="evidence" value="ECO:0007669"/>
    <property type="project" value="UniProtKB-KW"/>
</dbReference>
<dbReference type="SMART" id="SM00355">
    <property type="entry name" value="ZnF_C2H2"/>
    <property type="match status" value="7"/>
</dbReference>
<evidence type="ECO:0000256" key="4">
    <source>
        <dbReference type="ARBA" id="ARBA00022723"/>
    </source>
</evidence>
<proteinExistence type="evidence at transcript level"/>
<comment type="function">
    <text evidence="11">Krueppel is a gap class segmentation protein.</text>
</comment>
<evidence type="ECO:0000256" key="12">
    <source>
        <dbReference type="PROSITE-ProRule" id="PRU00042"/>
    </source>
</evidence>